<evidence type="ECO:0000313" key="6">
    <source>
        <dbReference type="EMBL" id="OGY24524.1"/>
    </source>
</evidence>
<comment type="similarity">
    <text evidence="1 5">Belongs to the bacterial ribosomal protein bL33 family.</text>
</comment>
<dbReference type="SUPFAM" id="SSF57829">
    <property type="entry name" value="Zn-binding ribosomal proteins"/>
    <property type="match status" value="1"/>
</dbReference>
<sequence>MAKKGPRTLVTLECSVCNRRNYITEKNKTKTKDLLTLKKYCRFCRKHNEHKEIK</sequence>
<dbReference type="NCBIfam" id="NF001764">
    <property type="entry name" value="PRK00504.1"/>
    <property type="match status" value="1"/>
</dbReference>
<dbReference type="AlphaFoldDB" id="A0A1G1WA80"/>
<dbReference type="GO" id="GO:0005840">
    <property type="term" value="C:ribosome"/>
    <property type="evidence" value="ECO:0007669"/>
    <property type="project" value="UniProtKB-KW"/>
</dbReference>
<evidence type="ECO:0000256" key="4">
    <source>
        <dbReference type="ARBA" id="ARBA00035176"/>
    </source>
</evidence>
<evidence type="ECO:0000256" key="1">
    <source>
        <dbReference type="ARBA" id="ARBA00007596"/>
    </source>
</evidence>
<dbReference type="InterPro" id="IPR001705">
    <property type="entry name" value="Ribosomal_bL33"/>
</dbReference>
<dbReference type="GO" id="GO:0003735">
    <property type="term" value="F:structural constituent of ribosome"/>
    <property type="evidence" value="ECO:0007669"/>
    <property type="project" value="InterPro"/>
</dbReference>
<dbReference type="Proteomes" id="UP000177103">
    <property type="component" value="Unassembled WGS sequence"/>
</dbReference>
<evidence type="ECO:0000256" key="5">
    <source>
        <dbReference type="HAMAP-Rule" id="MF_00294"/>
    </source>
</evidence>
<evidence type="ECO:0000313" key="7">
    <source>
        <dbReference type="Proteomes" id="UP000177103"/>
    </source>
</evidence>
<organism evidence="6 7">
    <name type="scientific">Candidatus Woykebacteria bacterium RBG_13_40_7b</name>
    <dbReference type="NCBI Taxonomy" id="1802594"/>
    <lineage>
        <taxon>Bacteria</taxon>
        <taxon>Candidatus Woykeibacteriota</taxon>
    </lineage>
</organism>
<keyword evidence="2 5" id="KW-0689">Ribosomal protein</keyword>
<dbReference type="HAMAP" id="MF_00294">
    <property type="entry name" value="Ribosomal_bL33"/>
    <property type="match status" value="1"/>
</dbReference>
<protein>
    <recommendedName>
        <fullName evidence="4 5">Large ribosomal subunit protein bL33</fullName>
    </recommendedName>
</protein>
<dbReference type="InterPro" id="IPR011332">
    <property type="entry name" value="Ribosomal_zn-bd"/>
</dbReference>
<comment type="caution">
    <text evidence="6">The sequence shown here is derived from an EMBL/GenBank/DDBJ whole genome shotgun (WGS) entry which is preliminary data.</text>
</comment>
<dbReference type="NCBIfam" id="NF001860">
    <property type="entry name" value="PRK00595.1"/>
    <property type="match status" value="1"/>
</dbReference>
<dbReference type="NCBIfam" id="TIGR01023">
    <property type="entry name" value="rpmG_bact"/>
    <property type="match status" value="1"/>
</dbReference>
<dbReference type="Gene3D" id="2.20.28.120">
    <property type="entry name" value="Ribosomal protein L33"/>
    <property type="match status" value="1"/>
</dbReference>
<dbReference type="GO" id="GO:0006412">
    <property type="term" value="P:translation"/>
    <property type="evidence" value="ECO:0007669"/>
    <property type="project" value="UniProtKB-UniRule"/>
</dbReference>
<gene>
    <name evidence="5" type="primary">rpmG</name>
    <name evidence="6" type="ORF">A2Y57_01320</name>
</gene>
<proteinExistence type="inferred from homology"/>
<reference evidence="6 7" key="1">
    <citation type="journal article" date="2016" name="Nat. Commun.">
        <title>Thousands of microbial genomes shed light on interconnected biogeochemical processes in an aquifer system.</title>
        <authorList>
            <person name="Anantharaman K."/>
            <person name="Brown C.T."/>
            <person name="Hug L.A."/>
            <person name="Sharon I."/>
            <person name="Castelle C.J."/>
            <person name="Probst A.J."/>
            <person name="Thomas B.C."/>
            <person name="Singh A."/>
            <person name="Wilkins M.J."/>
            <person name="Karaoz U."/>
            <person name="Brodie E.L."/>
            <person name="Williams K.H."/>
            <person name="Hubbard S.S."/>
            <person name="Banfield J.F."/>
        </authorList>
    </citation>
    <scope>NUCLEOTIDE SEQUENCE [LARGE SCALE GENOMIC DNA]</scope>
</reference>
<dbReference type="GO" id="GO:1990904">
    <property type="term" value="C:ribonucleoprotein complex"/>
    <property type="evidence" value="ECO:0007669"/>
    <property type="project" value="UniProtKB-KW"/>
</dbReference>
<dbReference type="InterPro" id="IPR038584">
    <property type="entry name" value="Ribosomal_bL33_sf"/>
</dbReference>
<dbReference type="Pfam" id="PF00471">
    <property type="entry name" value="Ribosomal_L33"/>
    <property type="match status" value="1"/>
</dbReference>
<name>A0A1G1WA80_9BACT</name>
<accession>A0A1G1WA80</accession>
<dbReference type="EMBL" id="MHCQ01000023">
    <property type="protein sequence ID" value="OGY24524.1"/>
    <property type="molecule type" value="Genomic_DNA"/>
</dbReference>
<dbReference type="GO" id="GO:0005737">
    <property type="term" value="C:cytoplasm"/>
    <property type="evidence" value="ECO:0007669"/>
    <property type="project" value="UniProtKB-ARBA"/>
</dbReference>
<dbReference type="PANTHER" id="PTHR43168:SF2">
    <property type="entry name" value="LARGE RIBOSOMAL SUBUNIT PROTEIN BL33C"/>
    <property type="match status" value="1"/>
</dbReference>
<dbReference type="PANTHER" id="PTHR43168">
    <property type="entry name" value="50S RIBOSOMAL PROTEIN L33, CHLOROPLASTIC"/>
    <property type="match status" value="1"/>
</dbReference>
<evidence type="ECO:0000256" key="2">
    <source>
        <dbReference type="ARBA" id="ARBA00022980"/>
    </source>
</evidence>
<keyword evidence="3 5" id="KW-0687">Ribonucleoprotein</keyword>
<evidence type="ECO:0000256" key="3">
    <source>
        <dbReference type="ARBA" id="ARBA00023274"/>
    </source>
</evidence>